<protein>
    <submittedName>
        <fullName evidence="1">Uncharacterized protein</fullName>
    </submittedName>
</protein>
<reference evidence="1 2" key="1">
    <citation type="journal article" date="2016" name="Sci. Rep.">
        <title>The genome sequence of the outbreeding globe artichoke constructed de novo incorporating a phase-aware low-pass sequencing strategy of F1 progeny.</title>
        <authorList>
            <person name="Scaglione D."/>
            <person name="Reyes-Chin-Wo S."/>
            <person name="Acquadro A."/>
            <person name="Froenicke L."/>
            <person name="Portis E."/>
            <person name="Beitel C."/>
            <person name="Tirone M."/>
            <person name="Mauro R."/>
            <person name="Lo Monaco A."/>
            <person name="Mauromicale G."/>
            <person name="Faccioli P."/>
            <person name="Cattivelli L."/>
            <person name="Rieseberg L."/>
            <person name="Michelmore R."/>
            <person name="Lanteri S."/>
        </authorList>
    </citation>
    <scope>NUCLEOTIDE SEQUENCE [LARGE SCALE GENOMIC DNA]</scope>
    <source>
        <strain evidence="1">2C</strain>
    </source>
</reference>
<accession>A0A103Y8K0</accession>
<organism evidence="1 2">
    <name type="scientific">Cynara cardunculus var. scolymus</name>
    <name type="common">Globe artichoke</name>
    <name type="synonym">Cynara scolymus</name>
    <dbReference type="NCBI Taxonomy" id="59895"/>
    <lineage>
        <taxon>Eukaryota</taxon>
        <taxon>Viridiplantae</taxon>
        <taxon>Streptophyta</taxon>
        <taxon>Embryophyta</taxon>
        <taxon>Tracheophyta</taxon>
        <taxon>Spermatophyta</taxon>
        <taxon>Magnoliopsida</taxon>
        <taxon>eudicotyledons</taxon>
        <taxon>Gunneridae</taxon>
        <taxon>Pentapetalae</taxon>
        <taxon>asterids</taxon>
        <taxon>campanulids</taxon>
        <taxon>Asterales</taxon>
        <taxon>Asteraceae</taxon>
        <taxon>Carduoideae</taxon>
        <taxon>Cardueae</taxon>
        <taxon>Carduinae</taxon>
        <taxon>Cynara</taxon>
    </lineage>
</organism>
<dbReference type="AlphaFoldDB" id="A0A103Y8K0"/>
<dbReference type="Gramene" id="KVI04489">
    <property type="protein sequence ID" value="KVI04489"/>
    <property type="gene ID" value="Ccrd_017193"/>
</dbReference>
<evidence type="ECO:0000313" key="1">
    <source>
        <dbReference type="EMBL" id="KVI04489.1"/>
    </source>
</evidence>
<keyword evidence="2" id="KW-1185">Reference proteome</keyword>
<dbReference type="Proteomes" id="UP000243975">
    <property type="component" value="Unassembled WGS sequence"/>
</dbReference>
<gene>
    <name evidence="1" type="ORF">Ccrd_017193</name>
</gene>
<dbReference type="EMBL" id="LEKV01002033">
    <property type="protein sequence ID" value="KVI04489.1"/>
    <property type="molecule type" value="Genomic_DNA"/>
</dbReference>
<sequence length="123" mass="13504">MLAMLGMNTVEKADADLSVKSHQGNVVVAKDNNSSGKNDILPESIKTVKIGSGCEDDEKIPQVLLQVDGDVDAAIEFIIVDQGTEEYLVENDRVTFPVDTSHGNDNDQLIHFFSYAGYIYRVL</sequence>
<dbReference type="OMA" id="ARMIHFV"/>
<proteinExistence type="predicted"/>
<name>A0A103Y8K0_CYNCS</name>
<dbReference type="STRING" id="59895.A0A103Y8K0"/>
<comment type="caution">
    <text evidence="1">The sequence shown here is derived from an EMBL/GenBank/DDBJ whole genome shotgun (WGS) entry which is preliminary data.</text>
</comment>
<evidence type="ECO:0000313" key="2">
    <source>
        <dbReference type="Proteomes" id="UP000243975"/>
    </source>
</evidence>